<evidence type="ECO:0000256" key="1">
    <source>
        <dbReference type="ARBA" id="ARBA00006663"/>
    </source>
</evidence>
<feature type="compositionally biased region" description="Basic and acidic residues" evidence="3">
    <location>
        <begin position="260"/>
        <end position="271"/>
    </location>
</feature>
<dbReference type="Proteomes" id="UP001153636">
    <property type="component" value="Chromosome 16"/>
</dbReference>
<evidence type="ECO:0000313" key="4">
    <source>
        <dbReference type="EMBL" id="CAH1104156.1"/>
    </source>
</evidence>
<dbReference type="InterPro" id="IPR051655">
    <property type="entry name" value="FAM161"/>
</dbReference>
<dbReference type="PANTHER" id="PTHR21501:SF1">
    <property type="entry name" value="PROTEIN FAM-161"/>
    <property type="match status" value="1"/>
</dbReference>
<comment type="similarity">
    <text evidence="1">Belongs to the FAM161 family.</text>
</comment>
<evidence type="ECO:0000256" key="3">
    <source>
        <dbReference type="SAM" id="MobiDB-lite"/>
    </source>
</evidence>
<feature type="region of interest" description="Disordered" evidence="3">
    <location>
        <begin position="349"/>
        <end position="385"/>
    </location>
</feature>
<feature type="region of interest" description="Disordered" evidence="3">
    <location>
        <begin position="655"/>
        <end position="692"/>
    </location>
</feature>
<evidence type="ECO:0000256" key="2">
    <source>
        <dbReference type="ARBA" id="ARBA00023054"/>
    </source>
</evidence>
<keyword evidence="2" id="KW-0175">Coiled coil</keyword>
<feature type="compositionally biased region" description="Polar residues" evidence="3">
    <location>
        <begin position="355"/>
        <end position="368"/>
    </location>
</feature>
<evidence type="ECO:0008006" key="6">
    <source>
        <dbReference type="Google" id="ProtNLM"/>
    </source>
</evidence>
<reference evidence="4" key="1">
    <citation type="submission" date="2022-01" db="EMBL/GenBank/DDBJ databases">
        <authorList>
            <person name="King R."/>
        </authorList>
    </citation>
    <scope>NUCLEOTIDE SEQUENCE</scope>
</reference>
<gene>
    <name evidence="4" type="ORF">PSYICH_LOCUS5083</name>
</gene>
<protein>
    <recommendedName>
        <fullName evidence="6">Protein FAM161A</fullName>
    </recommendedName>
</protein>
<dbReference type="AlphaFoldDB" id="A0A9P0CTV4"/>
<feature type="region of interest" description="Disordered" evidence="3">
    <location>
        <begin position="253"/>
        <end position="282"/>
    </location>
</feature>
<feature type="compositionally biased region" description="Low complexity" evidence="3">
    <location>
        <begin position="671"/>
        <end position="692"/>
    </location>
</feature>
<dbReference type="OrthoDB" id="2150121at2759"/>
<dbReference type="GO" id="GO:0005856">
    <property type="term" value="C:cytoskeleton"/>
    <property type="evidence" value="ECO:0007669"/>
    <property type="project" value="UniProtKB-ARBA"/>
</dbReference>
<feature type="compositionally biased region" description="Polar residues" evidence="3">
    <location>
        <begin position="403"/>
        <end position="417"/>
    </location>
</feature>
<feature type="region of interest" description="Disordered" evidence="3">
    <location>
        <begin position="144"/>
        <end position="216"/>
    </location>
</feature>
<proteinExistence type="inferred from homology"/>
<dbReference type="Pfam" id="PF10595">
    <property type="entry name" value="FAM161A_B"/>
    <property type="match status" value="1"/>
</dbReference>
<feature type="compositionally biased region" description="Basic residues" evidence="3">
    <location>
        <begin position="656"/>
        <end position="669"/>
    </location>
</feature>
<sequence length="873" mass="102502">MARKKYLDKETTNSFVDFFNDIPEYHQVNHLSNSEFYQELEKLKLKKKAFEDSLHKEIKFDPKNSEVIEDFKNEKLGRNRNKVKTKATLKPFCATPINKPLNQILTPDIDSEFSDKEEIRDRKKSTLKPLSKTLRPAFTPDIDSEFSDKDISTKPPSRRSVRIETPSDKFSFTETPEPHFRTKSRAYVGSHNLRSSGNLTDWEDFDSKSKKNYSPTVQSLTGWKDFKPKHKVTYSPSDFKEPLSDWKLMRSHSNLPYSDSKQKDDTTKLKPDNVSPDFKTGQWEDTRPTLRRYFSSEEIKVGEMSPQDCWKSRDNTVSWEGKRLDLKPNFSSDNLKTCNWEETKIKPKTDFSPRKTYSPQDLRSSGNLTKLEDSRPKSRAKDFKTSGNITDWEDFSIENLNLNSDCNSPEPLQTRSAPTTPTKSKPKTNWNSGGITIPKPFQMTVRDEENKIVEELYVKMKKPKEEKPEMFKAHDVPIESQIPLFEKIVAEQHRRSFIAKEKRKAALRAHVKPFSFTKRDEEIQELTRELSKSSPNLYTDPPLKIKKFKAKPIPRNLFSNYIYRKMHEDEYYRALQKKIRAEELFRAASLPPSMARRERTKPKLNVCPRSYSSLSKEEKSIKKSKSVPDYKIYHDKYEKELEDLKNEFISTSPRPFKLKTSKRGRRHLRLSSASSKSSSSKTTTSPSFNTSSINTSNLAAVLRIQSARNKLEVEMLKKLEEAQLREEMRWREKLFRKKPIWQTLGHSHEEDLAMRLQLRRDEERLRHEEHKMRMQLMYGRVQQKPTLFERQSQMKYPKTREELEDQLRIIYGKPLKKHNSEISNLSHKMSTLNDCNEHFNSDMGDSEISKEKESMEEKEKCDCLSDDISNDKY</sequence>
<evidence type="ECO:0000313" key="5">
    <source>
        <dbReference type="Proteomes" id="UP001153636"/>
    </source>
</evidence>
<accession>A0A9P0CTV4</accession>
<feature type="region of interest" description="Disordered" evidence="3">
    <location>
        <begin position="836"/>
        <end position="873"/>
    </location>
</feature>
<name>A0A9P0CTV4_9CUCU</name>
<feature type="compositionally biased region" description="Basic and acidic residues" evidence="3">
    <location>
        <begin position="847"/>
        <end position="873"/>
    </location>
</feature>
<dbReference type="EMBL" id="OV651828">
    <property type="protein sequence ID" value="CAH1104156.1"/>
    <property type="molecule type" value="Genomic_DNA"/>
</dbReference>
<feature type="compositionally biased region" description="Basic and acidic residues" evidence="3">
    <location>
        <begin position="370"/>
        <end position="384"/>
    </location>
</feature>
<keyword evidence="5" id="KW-1185">Reference proteome</keyword>
<feature type="region of interest" description="Disordered" evidence="3">
    <location>
        <begin position="403"/>
        <end position="438"/>
    </location>
</feature>
<dbReference type="InterPro" id="IPR019579">
    <property type="entry name" value="FAM161A/B"/>
</dbReference>
<dbReference type="GO" id="GO:0044782">
    <property type="term" value="P:cilium organization"/>
    <property type="evidence" value="ECO:0007669"/>
    <property type="project" value="TreeGrafter"/>
</dbReference>
<dbReference type="PANTHER" id="PTHR21501">
    <property type="entry name" value="PROTEIN FAM-161"/>
    <property type="match status" value="1"/>
</dbReference>
<dbReference type="GO" id="GO:0005929">
    <property type="term" value="C:cilium"/>
    <property type="evidence" value="ECO:0007669"/>
    <property type="project" value="TreeGrafter"/>
</dbReference>
<organism evidence="4 5">
    <name type="scientific">Psylliodes chrysocephalus</name>
    <dbReference type="NCBI Taxonomy" id="3402493"/>
    <lineage>
        <taxon>Eukaryota</taxon>
        <taxon>Metazoa</taxon>
        <taxon>Ecdysozoa</taxon>
        <taxon>Arthropoda</taxon>
        <taxon>Hexapoda</taxon>
        <taxon>Insecta</taxon>
        <taxon>Pterygota</taxon>
        <taxon>Neoptera</taxon>
        <taxon>Endopterygota</taxon>
        <taxon>Coleoptera</taxon>
        <taxon>Polyphaga</taxon>
        <taxon>Cucujiformia</taxon>
        <taxon>Chrysomeloidea</taxon>
        <taxon>Chrysomelidae</taxon>
        <taxon>Galerucinae</taxon>
        <taxon>Alticini</taxon>
        <taxon>Psylliodes</taxon>
    </lineage>
</organism>